<proteinExistence type="predicted"/>
<sequence>MLNHYTEGRWVSAAVARAQTLVQGKDNYSVIKGMRAKFVKPILFNASKFIVSPKNIPMLESKRSVEPPNSREASAEPKDRVSSVETARGEVLAIEATVDTAMATEAAADTTLETVESTKATEATVDTTVESEPAADTTMET</sequence>
<accession>A0A8T1U1I0</accession>
<dbReference type="VEuPathDB" id="FungiDB:PC110_g22995"/>
<feature type="region of interest" description="Disordered" evidence="1">
    <location>
        <begin position="60"/>
        <end position="86"/>
    </location>
</feature>
<feature type="region of interest" description="Disordered" evidence="1">
    <location>
        <begin position="111"/>
        <end position="141"/>
    </location>
</feature>
<name>A0A8T1U1I0_9STRA</name>
<feature type="compositionally biased region" description="Basic and acidic residues" evidence="1">
    <location>
        <begin position="73"/>
        <end position="82"/>
    </location>
</feature>
<feature type="compositionally biased region" description="Polar residues" evidence="1">
    <location>
        <begin position="117"/>
        <end position="130"/>
    </location>
</feature>
<evidence type="ECO:0000313" key="3">
    <source>
        <dbReference type="Proteomes" id="UP000688947"/>
    </source>
</evidence>
<evidence type="ECO:0000256" key="1">
    <source>
        <dbReference type="SAM" id="MobiDB-lite"/>
    </source>
</evidence>
<dbReference type="OrthoDB" id="142843at2759"/>
<reference evidence="2" key="1">
    <citation type="submission" date="2021-01" db="EMBL/GenBank/DDBJ databases">
        <title>Phytophthora aleatoria, a newly-described species from Pinus radiata is distinct from Phytophthora cactorum isolates based on comparative genomics.</title>
        <authorList>
            <person name="Mcdougal R."/>
            <person name="Panda P."/>
            <person name="Williams N."/>
            <person name="Studholme D.J."/>
        </authorList>
    </citation>
    <scope>NUCLEOTIDE SEQUENCE</scope>
    <source>
        <strain evidence="2">NZFS 3830</strain>
    </source>
</reference>
<protein>
    <submittedName>
        <fullName evidence="2">Uncharacterized protein</fullName>
    </submittedName>
</protein>
<dbReference type="AlphaFoldDB" id="A0A8T1U1I0"/>
<comment type="caution">
    <text evidence="2">The sequence shown here is derived from an EMBL/GenBank/DDBJ whole genome shotgun (WGS) entry which is preliminary data.</text>
</comment>
<dbReference type="Proteomes" id="UP000688947">
    <property type="component" value="Unassembled WGS sequence"/>
</dbReference>
<organism evidence="2 3">
    <name type="scientific">Phytophthora cactorum</name>
    <dbReference type="NCBI Taxonomy" id="29920"/>
    <lineage>
        <taxon>Eukaryota</taxon>
        <taxon>Sar</taxon>
        <taxon>Stramenopiles</taxon>
        <taxon>Oomycota</taxon>
        <taxon>Peronosporomycetes</taxon>
        <taxon>Peronosporales</taxon>
        <taxon>Peronosporaceae</taxon>
        <taxon>Phytophthora</taxon>
    </lineage>
</organism>
<dbReference type="EMBL" id="JAENGZ010001052">
    <property type="protein sequence ID" value="KAG6951097.1"/>
    <property type="molecule type" value="Genomic_DNA"/>
</dbReference>
<evidence type="ECO:0000313" key="2">
    <source>
        <dbReference type="EMBL" id="KAG6951097.1"/>
    </source>
</evidence>
<gene>
    <name evidence="2" type="ORF">JG687_00013821</name>
</gene>